<proteinExistence type="predicted"/>
<dbReference type="SMART" id="SM00934">
    <property type="entry name" value="OMPdecase"/>
    <property type="match status" value="1"/>
</dbReference>
<dbReference type="InterPro" id="IPR011060">
    <property type="entry name" value="RibuloseP-bd_barrel"/>
</dbReference>
<dbReference type="EC" id="4.1.2.43" evidence="3"/>
<sequence>MTDKTELHQQVARPVVQLCIDVTSTEQAMDIAAMGLRAGVDWLEWGTPLVSFAGINNFDALNRQFGSSVTFLDAKIMDASVRYMESAARLGINLVCICASASDATFRAAIASGRDSGVKVVADLYAVANPVARARELADIGVDYIYLHYGYDQQTESLAANPTIDQIRELKDAVELPIGVVTFDQDSGRRAVEAGADIVLISHPYLIGDDAERLLTEYVRHVKSAALVGKTEI</sequence>
<dbReference type="GO" id="GO:0004590">
    <property type="term" value="F:orotidine-5'-phosphate decarboxylase activity"/>
    <property type="evidence" value="ECO:0007669"/>
    <property type="project" value="InterPro"/>
</dbReference>
<dbReference type="InterPro" id="IPR013785">
    <property type="entry name" value="Aldolase_TIM"/>
</dbReference>
<dbReference type="PANTHER" id="PTHR35039:SF3">
    <property type="entry name" value="3-KETO-L-GULONATE-6-PHOSPHATE DECARBOXYLASE SGBH-RELATED"/>
    <property type="match status" value="1"/>
</dbReference>
<dbReference type="EMBL" id="CACSIP010000014">
    <property type="protein sequence ID" value="CAA0115938.1"/>
    <property type="molecule type" value="Genomic_DNA"/>
</dbReference>
<gene>
    <name evidence="3" type="ORF">AELLOGFF_03842</name>
</gene>
<name>A0A5S9QDV1_MYCVN</name>
<dbReference type="RefSeq" id="WP_159230477.1">
    <property type="nucleotide sequence ID" value="NZ_CACSIP010000014.1"/>
</dbReference>
<protein>
    <submittedName>
        <fullName evidence="3">3-hexulose-6-phosphate synthase</fullName>
        <ecNumber evidence="3">4.1.2.43</ecNumber>
    </submittedName>
</protein>
<reference evidence="3 4" key="1">
    <citation type="submission" date="2019-11" db="EMBL/GenBank/DDBJ databases">
        <authorList>
            <person name="Holert J."/>
        </authorList>
    </citation>
    <scope>NUCLEOTIDE SEQUENCE [LARGE SCALE GENOMIC DNA]</scope>
    <source>
        <strain evidence="3">BC8_1</strain>
    </source>
</reference>
<dbReference type="InterPro" id="IPR001754">
    <property type="entry name" value="OMPdeCOase_dom"/>
</dbReference>
<keyword evidence="1 3" id="KW-0456">Lyase</keyword>
<dbReference type="GO" id="GO:0019854">
    <property type="term" value="P:L-ascorbic acid catabolic process"/>
    <property type="evidence" value="ECO:0007669"/>
    <property type="project" value="TreeGrafter"/>
</dbReference>
<dbReference type="AlphaFoldDB" id="A0A5S9QDV1"/>
<feature type="domain" description="Orotidine 5'-phosphate decarboxylase" evidence="2">
    <location>
        <begin position="15"/>
        <end position="194"/>
    </location>
</feature>
<dbReference type="OrthoDB" id="7943715at2"/>
<accession>A0A5S9QDV1</accession>
<dbReference type="GO" id="GO:0033982">
    <property type="term" value="F:3-dehydro-L-gulonate-6-phosphate decarboxylase activity"/>
    <property type="evidence" value="ECO:0007669"/>
    <property type="project" value="TreeGrafter"/>
</dbReference>
<evidence type="ECO:0000313" key="4">
    <source>
        <dbReference type="Proteomes" id="UP000430146"/>
    </source>
</evidence>
<dbReference type="Proteomes" id="UP000430146">
    <property type="component" value="Unassembled WGS sequence"/>
</dbReference>
<dbReference type="PANTHER" id="PTHR35039">
    <property type="entry name" value="3-KETO-L-GULONATE-6-PHOSPHATE DECARBOXYLASE SGBH-RELATED"/>
    <property type="match status" value="1"/>
</dbReference>
<dbReference type="GO" id="GO:0006207">
    <property type="term" value="P:'de novo' pyrimidine nucleobase biosynthetic process"/>
    <property type="evidence" value="ECO:0007669"/>
    <property type="project" value="InterPro"/>
</dbReference>
<evidence type="ECO:0000259" key="2">
    <source>
        <dbReference type="SMART" id="SM00934"/>
    </source>
</evidence>
<evidence type="ECO:0000313" key="3">
    <source>
        <dbReference type="EMBL" id="CAA0115938.1"/>
    </source>
</evidence>
<dbReference type="Pfam" id="PF00215">
    <property type="entry name" value="OMPdecase"/>
    <property type="match status" value="1"/>
</dbReference>
<keyword evidence="4" id="KW-1185">Reference proteome</keyword>
<dbReference type="GO" id="GO:0043801">
    <property type="term" value="F:hexulose-6-phosphate synthase activity"/>
    <property type="evidence" value="ECO:0007669"/>
    <property type="project" value="UniProtKB-EC"/>
</dbReference>
<evidence type="ECO:0000256" key="1">
    <source>
        <dbReference type="ARBA" id="ARBA00023239"/>
    </source>
</evidence>
<organism evidence="3 4">
    <name type="scientific">Mycolicibacterium vanbaalenii</name>
    <name type="common">Mycobacterium vanbaalenii</name>
    <dbReference type="NCBI Taxonomy" id="110539"/>
    <lineage>
        <taxon>Bacteria</taxon>
        <taxon>Bacillati</taxon>
        <taxon>Actinomycetota</taxon>
        <taxon>Actinomycetes</taxon>
        <taxon>Mycobacteriales</taxon>
        <taxon>Mycobacteriaceae</taxon>
        <taxon>Mycolicibacterium</taxon>
    </lineage>
</organism>
<dbReference type="SUPFAM" id="SSF51366">
    <property type="entry name" value="Ribulose-phoshate binding barrel"/>
    <property type="match status" value="1"/>
</dbReference>
<dbReference type="Gene3D" id="3.20.20.70">
    <property type="entry name" value="Aldolase class I"/>
    <property type="match status" value="1"/>
</dbReference>